<comment type="caution">
    <text evidence="9">The sequence shown here is derived from an EMBL/GenBank/DDBJ whole genome shotgun (WGS) entry which is preliminary data.</text>
</comment>
<keyword evidence="5" id="KW-0934">Plastid</keyword>
<feature type="region of interest" description="Disordered" evidence="8">
    <location>
        <begin position="453"/>
        <end position="509"/>
    </location>
</feature>
<name>A0A5J4YZG5_PORPP</name>
<evidence type="ECO:0000256" key="8">
    <source>
        <dbReference type="SAM" id="MobiDB-lite"/>
    </source>
</evidence>
<evidence type="ECO:0000256" key="3">
    <source>
        <dbReference type="ARBA" id="ARBA00009481"/>
    </source>
</evidence>
<feature type="compositionally biased region" description="Basic and acidic residues" evidence="8">
    <location>
        <begin position="18"/>
        <end position="33"/>
    </location>
</feature>
<feature type="region of interest" description="Disordered" evidence="8">
    <location>
        <begin position="189"/>
        <end position="268"/>
    </location>
</feature>
<feature type="compositionally biased region" description="Low complexity" evidence="8">
    <location>
        <begin position="462"/>
        <end position="473"/>
    </location>
</feature>
<reference evidence="10" key="1">
    <citation type="journal article" date="2019" name="Nat. Commun.">
        <title>Expansion of phycobilisome linker gene families in mesophilic red algae.</title>
        <authorList>
            <person name="Lee J."/>
            <person name="Kim D."/>
            <person name="Bhattacharya D."/>
            <person name="Yoon H.S."/>
        </authorList>
    </citation>
    <scope>NUCLEOTIDE SEQUENCE [LARGE SCALE GENOMIC DNA]</scope>
    <source>
        <strain evidence="10">CCMP 1328</strain>
    </source>
</reference>
<dbReference type="Proteomes" id="UP000324585">
    <property type="component" value="Unassembled WGS sequence"/>
</dbReference>
<dbReference type="GO" id="GO:0009707">
    <property type="term" value="C:chloroplast outer membrane"/>
    <property type="evidence" value="ECO:0007669"/>
    <property type="project" value="TreeGrafter"/>
</dbReference>
<dbReference type="OrthoDB" id="44480at2759"/>
<organism evidence="9 10">
    <name type="scientific">Porphyridium purpureum</name>
    <name type="common">Red alga</name>
    <name type="synonym">Porphyridium cruentum</name>
    <dbReference type="NCBI Taxonomy" id="35688"/>
    <lineage>
        <taxon>Eukaryota</taxon>
        <taxon>Rhodophyta</taxon>
        <taxon>Bangiophyceae</taxon>
        <taxon>Porphyridiales</taxon>
        <taxon>Porphyridiaceae</taxon>
        <taxon>Porphyridium</taxon>
    </lineage>
</organism>
<sequence length="1239" mass="136396">MEALPLLPVLPTWTSPSADERALAHKQARRQDPQRLQQQQGQAARAGWSLFPASPSSLKHQAGPEAGKEVAQREAGDAHVESQRALASGTGASAQHALAPDATAKAKDCAGQEMRSSSKASTPSKGESSRSTPRRDTSGTAASGRALMSHAGDQVRDVSTPQKRADLGNESSSAHIDFNWSGFWFGNAHPRQKTSPSPRAKTKGADHANEEPCSELRVSQQNQQLHSLAQDQQLQTSSQSRKDRIGEHHRHRYPSGHHASKSSAGTGPTIRRLELRRKAMVDSLLNSASEALDAEDAVPWSSDAYANPASSIALDEVFQTVTNSLEEHLRKHQERLRESFSSSRASGLYPYSSERDSAFSAAAHNDGTPSRSPMTLQKGAETMHRHAEQLIQTIRTDAESLFDGMCEDGVSRVGLRRCWSSAVSLQSAEESYLDLGAFFRSDRDMDSALAVVNETPRRPGGSSSAFERSVSASPLGDPGGRSNRGNANGSHTQSGLRRDGTAPCLVGTGDPAEEALESKVDELVVQKVESVFVSRASCPSTAEQQSVDRVSRTAASSGAFTPLPVSLAKGMEKDISFALVLGFARLAHECQKQWIKLQSVARKTMREASLRRLQMLPDPSSVAEPSTSSILEGHQENQQQQQQQYSYSGESFSKENASLGIDLAKTITIVTTAVLPWMTGTAVNPLLRAAYLANGGTREVSLLVPWLSKDDQHQVYPNQITFETEEQQTNFVMDWVRRRVGFEPKFKLVFYPGKYDSEKGSILPLGDLTALVPNQDKTELAVLEEPEHLTWFHDGPKWKDKFPLVVGIIHTNYLEYVRREPNGAFKENFIKAFNKFVCHMHCHQVIKLSDAVQEFSRSTTSYVHGVSPSFVRVGREKAQRLLELGVRVGEQVMGNASGVGMGSDDSQQRVERESSQVFPKGVYFMGKVLWGKGYTELLQLLETHVGERESWPESSVIDVYGTGSDLEEVRKKSQSLNLPLRFLGARDHADKSMHDYKVFVNPSLSDVVATTTAEALAMGKFVVVAKHPSNEFFSQFPNCLTYSTPQEFSECLSVAMREEPAPLTEEIARKLTWEAATERFIEAAYPAAGPHSTNKRGGGRPRRHSSPPPAEIWDNTVWSVQRRLIRWKPVRKIFGAPDLVDQMSRAKVGPKVRLHLHEQTSRSRAHQPQHWMGTGLPGTPGSNDRASPRPSNGDAPMIFSDAFKKFLLSLAVLAPFMKPTNKASSSEERNLWSVPSEFE</sequence>
<feature type="compositionally biased region" description="Basic residues" evidence="8">
    <location>
        <begin position="247"/>
        <end position="260"/>
    </location>
</feature>
<dbReference type="Pfam" id="PF13692">
    <property type="entry name" value="Glyco_trans_1_4"/>
    <property type="match status" value="1"/>
</dbReference>
<dbReference type="SUPFAM" id="SSF53756">
    <property type="entry name" value="UDP-Glycosyltransferase/glycogen phosphorylase"/>
    <property type="match status" value="1"/>
</dbReference>
<dbReference type="PANTHER" id="PTHR46132">
    <property type="entry name" value="DIGALACTOSYLDIACYLGLYCEROL SYNTHASE 2, CHLOROPLASTIC"/>
    <property type="match status" value="1"/>
</dbReference>
<evidence type="ECO:0000256" key="1">
    <source>
        <dbReference type="ARBA" id="ARBA00004229"/>
    </source>
</evidence>
<feature type="compositionally biased region" description="Polar residues" evidence="8">
    <location>
        <begin position="114"/>
        <end position="131"/>
    </location>
</feature>
<evidence type="ECO:0000256" key="4">
    <source>
        <dbReference type="ARBA" id="ARBA00022528"/>
    </source>
</evidence>
<dbReference type="GO" id="GO:0046481">
    <property type="term" value="F:digalactosyldiacylglycerol synthase activity"/>
    <property type="evidence" value="ECO:0007669"/>
    <property type="project" value="InterPro"/>
</dbReference>
<dbReference type="FunFam" id="3.40.50.2000:FF:000067">
    <property type="entry name" value="Digalactosyldiacylglycerol synthase 1, chloroplastic"/>
    <property type="match status" value="1"/>
</dbReference>
<dbReference type="AlphaFoldDB" id="A0A5J4YZG5"/>
<feature type="compositionally biased region" description="Polar residues" evidence="8">
    <location>
        <begin position="217"/>
        <end position="239"/>
    </location>
</feature>
<comment type="subcellular location">
    <subcellularLocation>
        <location evidence="2">Membrane</location>
    </subcellularLocation>
    <subcellularLocation>
        <location evidence="1">Plastid</location>
        <location evidence="1">Chloroplast</location>
    </subcellularLocation>
</comment>
<feature type="compositionally biased region" description="Basic residues" evidence="8">
    <location>
        <begin position="1093"/>
        <end position="1105"/>
    </location>
</feature>
<comment type="similarity">
    <text evidence="3">Belongs to the glycosyltransferase group 1 family. Glycosyltransferase 4 subfamily.</text>
</comment>
<keyword evidence="7" id="KW-0472">Membrane</keyword>
<protein>
    <submittedName>
        <fullName evidence="9">Digalactosyldiacylglycerol synthase 2, chloroplastic</fullName>
    </submittedName>
</protein>
<feature type="region of interest" description="Disordered" evidence="8">
    <location>
        <begin position="1156"/>
        <end position="1195"/>
    </location>
</feature>
<dbReference type="GO" id="GO:0019375">
    <property type="term" value="P:galactolipid biosynthetic process"/>
    <property type="evidence" value="ECO:0007669"/>
    <property type="project" value="TreeGrafter"/>
</dbReference>
<dbReference type="CDD" id="cd01635">
    <property type="entry name" value="Glycosyltransferase_GTB-type"/>
    <property type="match status" value="1"/>
</dbReference>
<feature type="compositionally biased region" description="Low complexity" evidence="8">
    <location>
        <begin position="34"/>
        <end position="46"/>
    </location>
</feature>
<evidence type="ECO:0000256" key="6">
    <source>
        <dbReference type="ARBA" id="ARBA00022679"/>
    </source>
</evidence>
<feature type="compositionally biased region" description="Basic and acidic residues" evidence="8">
    <location>
        <begin position="66"/>
        <end position="82"/>
    </location>
</feature>
<evidence type="ECO:0000256" key="7">
    <source>
        <dbReference type="ARBA" id="ARBA00023136"/>
    </source>
</evidence>
<feature type="compositionally biased region" description="Low complexity" evidence="8">
    <location>
        <begin position="480"/>
        <end position="490"/>
    </location>
</feature>
<gene>
    <name evidence="9" type="ORF">FVE85_2158</name>
</gene>
<feature type="region of interest" description="Disordered" evidence="8">
    <location>
        <begin position="1084"/>
        <end position="1112"/>
    </location>
</feature>
<evidence type="ECO:0000313" key="10">
    <source>
        <dbReference type="Proteomes" id="UP000324585"/>
    </source>
</evidence>
<evidence type="ECO:0000256" key="5">
    <source>
        <dbReference type="ARBA" id="ARBA00022640"/>
    </source>
</evidence>
<feature type="region of interest" description="Disordered" evidence="8">
    <location>
        <begin position="616"/>
        <end position="647"/>
    </location>
</feature>
<keyword evidence="6" id="KW-0808">Transferase</keyword>
<dbReference type="Gene3D" id="3.40.50.2000">
    <property type="entry name" value="Glycogen Phosphorylase B"/>
    <property type="match status" value="1"/>
</dbReference>
<evidence type="ECO:0000313" key="9">
    <source>
        <dbReference type="EMBL" id="KAA8496003.1"/>
    </source>
</evidence>
<keyword evidence="10" id="KW-1185">Reference proteome</keyword>
<dbReference type="EMBL" id="VRMN01000003">
    <property type="protein sequence ID" value="KAA8496003.1"/>
    <property type="molecule type" value="Genomic_DNA"/>
</dbReference>
<evidence type="ECO:0000256" key="2">
    <source>
        <dbReference type="ARBA" id="ARBA00004370"/>
    </source>
</evidence>
<keyword evidence="4" id="KW-0150">Chloroplast</keyword>
<feature type="region of interest" description="Disordered" evidence="8">
    <location>
        <begin position="1"/>
        <end position="172"/>
    </location>
</feature>
<dbReference type="InterPro" id="IPR044525">
    <property type="entry name" value="DGDG1/2"/>
</dbReference>
<dbReference type="PANTHER" id="PTHR46132:SF1">
    <property type="entry name" value="DIGALACTOSYLDIACYLGLYCEROL SYNTHASE 2, CHLOROPLASTIC"/>
    <property type="match status" value="1"/>
</dbReference>
<accession>A0A5J4YZG5</accession>
<proteinExistence type="inferred from homology"/>